<dbReference type="SUPFAM" id="SSF49265">
    <property type="entry name" value="Fibronectin type III"/>
    <property type="match status" value="3"/>
</dbReference>
<proteinExistence type="predicted"/>
<organism evidence="2 3">
    <name type="scientific">Porites lobata</name>
    <dbReference type="NCBI Taxonomy" id="104759"/>
    <lineage>
        <taxon>Eukaryota</taxon>
        <taxon>Metazoa</taxon>
        <taxon>Cnidaria</taxon>
        <taxon>Anthozoa</taxon>
        <taxon>Hexacorallia</taxon>
        <taxon>Scleractinia</taxon>
        <taxon>Fungiina</taxon>
        <taxon>Poritidae</taxon>
        <taxon>Porites</taxon>
    </lineage>
</organism>
<keyword evidence="3" id="KW-1185">Reference proteome</keyword>
<dbReference type="InterPro" id="IPR036116">
    <property type="entry name" value="FN3_sf"/>
</dbReference>
<comment type="caution">
    <text evidence="2">The sequence shown here is derived from an EMBL/GenBank/DDBJ whole genome shotgun (WGS) entry which is preliminary data.</text>
</comment>
<evidence type="ECO:0000256" key="1">
    <source>
        <dbReference type="SAM" id="Phobius"/>
    </source>
</evidence>
<keyword evidence="1" id="KW-1133">Transmembrane helix</keyword>
<dbReference type="Proteomes" id="UP001159405">
    <property type="component" value="Unassembled WGS sequence"/>
</dbReference>
<feature type="transmembrane region" description="Helical" evidence="1">
    <location>
        <begin position="641"/>
        <end position="664"/>
    </location>
</feature>
<accession>A0ABN8NE09</accession>
<evidence type="ECO:0000313" key="3">
    <source>
        <dbReference type="Proteomes" id="UP001159405"/>
    </source>
</evidence>
<dbReference type="EMBL" id="CALNXK010000018">
    <property type="protein sequence ID" value="CAH3105767.1"/>
    <property type="molecule type" value="Genomic_DNA"/>
</dbReference>
<keyword evidence="1" id="KW-0812">Transmembrane</keyword>
<keyword evidence="1" id="KW-0472">Membrane</keyword>
<evidence type="ECO:0000313" key="2">
    <source>
        <dbReference type="EMBL" id="CAH3105767.1"/>
    </source>
</evidence>
<sequence length="713" mass="79518">MQGSRAAQLLTIELKYKVKGERNGETRCTFYSITSENVNFDLLQYYVVQWCKSYINYLQYCYMDDEHSIHVNERNFTVDGVLASSTYKIIAYAVTADGSGQKSIIPKTVPPLNLKVSYAYSYMSGARHYDTSYEFGITVLTSHGRGTPYQLSQFVPPINGMPRDFYCQVTADNTVLTCHWTPPTDFDPDAAEFNYYWLKYRCNECQTYSYKQIYRLSTTSTRISVSRGKRWTVMLQVRTRYGDGEWAKTTVVACSLVVMRPVTDLEARLDAHNKTLVSHLTWKAPHDIRNLQNYLVITECEGDCIASATRRVTLRPSLDLNLCCGNNYTFTVKIQSTCGTGPGSNISVSMKPPAGAVTNLTIRFIAGSSRIEDAFLLRWNLPKQTNTTSIEFCQITMWAKNTGQIAHIIRTDGNSSHRIIFRKNHEELFRQGQYYVFQVRCKTLCGYGPSNSGTGFYPEFTSSSTPFSPLPSTVVTYPTAASVKPTKSALYQSPSLALPSAVITYPTAASTTLPAYSASVSPTESSLYHSLTPVLSYAVITYPTAGYSTTLPSYSASVTPTESPLYHSLTPVRSSAVITYPKAAYTTLPSYSASVAHAQSLLYLSPTSYATLAMVTCTSSTIKPFSASPQPARSHHKHKRFPYWAIATTAAVGAIVVSLVVYIVRKRCKKGRRSMLNFLQADYSQDIQENIDEENMPLLLENFTDDDTVLIQA</sequence>
<protein>
    <submittedName>
        <fullName evidence="2">Uncharacterized protein</fullName>
    </submittedName>
</protein>
<name>A0ABN8NE09_9CNID</name>
<gene>
    <name evidence="2" type="ORF">PLOB_00013850</name>
</gene>
<reference evidence="2 3" key="1">
    <citation type="submission" date="2022-05" db="EMBL/GenBank/DDBJ databases">
        <authorList>
            <consortium name="Genoscope - CEA"/>
            <person name="William W."/>
        </authorList>
    </citation>
    <scope>NUCLEOTIDE SEQUENCE [LARGE SCALE GENOMIC DNA]</scope>
</reference>